<name>A0ABW9APJ6_9BURK</name>
<evidence type="ECO:0000313" key="2">
    <source>
        <dbReference type="Proteomes" id="UP001629230"/>
    </source>
</evidence>
<gene>
    <name evidence="1" type="ORF">PQR57_13380</name>
</gene>
<sequence length="116" mass="12503">MNLPKPVRTVAGAVGVLDEPDPGPELELEPPPPHPLNWKMAKATMAAMPVRTNDRCMIFPAALIIRLLVNRSSFCGQILLPITHNLDRASSLDGRPIIRGCQRGKTSGNFAASSAH</sequence>
<dbReference type="Proteomes" id="UP001629230">
    <property type="component" value="Unassembled WGS sequence"/>
</dbReference>
<organism evidence="1 2">
    <name type="scientific">Paraburkholderia dipogonis</name>
    <dbReference type="NCBI Taxonomy" id="1211383"/>
    <lineage>
        <taxon>Bacteria</taxon>
        <taxon>Pseudomonadati</taxon>
        <taxon>Pseudomonadota</taxon>
        <taxon>Betaproteobacteria</taxon>
        <taxon>Burkholderiales</taxon>
        <taxon>Burkholderiaceae</taxon>
        <taxon>Paraburkholderia</taxon>
    </lineage>
</organism>
<reference evidence="1 2" key="1">
    <citation type="journal article" date="2024" name="Chem. Sci.">
        <title>Discovery of megapolipeptins by genome mining of a Burkholderiales bacteria collection.</title>
        <authorList>
            <person name="Paulo B.S."/>
            <person name="Recchia M.J.J."/>
            <person name="Lee S."/>
            <person name="Fergusson C.H."/>
            <person name="Romanowski S.B."/>
            <person name="Hernandez A."/>
            <person name="Krull N."/>
            <person name="Liu D.Y."/>
            <person name="Cavanagh H."/>
            <person name="Bos A."/>
            <person name="Gray C.A."/>
            <person name="Murphy B.T."/>
            <person name="Linington R.G."/>
            <person name="Eustaquio A.S."/>
        </authorList>
    </citation>
    <scope>NUCLEOTIDE SEQUENCE [LARGE SCALE GENOMIC DNA]</scope>
    <source>
        <strain evidence="1 2">RL17-350-BIC-A</strain>
    </source>
</reference>
<dbReference type="EMBL" id="JAQQEZ010000007">
    <property type="protein sequence ID" value="MFM0002015.1"/>
    <property type="molecule type" value="Genomic_DNA"/>
</dbReference>
<dbReference type="RefSeq" id="WP_408177432.1">
    <property type="nucleotide sequence ID" value="NZ_JAQQEZ010000007.1"/>
</dbReference>
<protein>
    <submittedName>
        <fullName evidence="1">Uncharacterized protein</fullName>
    </submittedName>
</protein>
<proteinExistence type="predicted"/>
<keyword evidence="2" id="KW-1185">Reference proteome</keyword>
<comment type="caution">
    <text evidence="1">The sequence shown here is derived from an EMBL/GenBank/DDBJ whole genome shotgun (WGS) entry which is preliminary data.</text>
</comment>
<accession>A0ABW9APJ6</accession>
<evidence type="ECO:0000313" key="1">
    <source>
        <dbReference type="EMBL" id="MFM0002015.1"/>
    </source>
</evidence>